<reference evidence="3 4" key="1">
    <citation type="submission" date="2017-01" db="EMBL/GenBank/DDBJ databases">
        <title>The recent genome duplication of the halophilic yeast Hortaea werneckii: insights from long-read sequencing.</title>
        <authorList>
            <person name="Sinha S."/>
            <person name="Flibotte S."/>
            <person name="Neira M."/>
            <person name="Lenassi M."/>
            <person name="Gostincar C."/>
            <person name="Stajich J.E."/>
            <person name="Nislow C.E."/>
        </authorList>
    </citation>
    <scope>NUCLEOTIDE SEQUENCE [LARGE SCALE GENOMIC DNA]</scope>
    <source>
        <strain evidence="3 4">EXF-2000</strain>
    </source>
</reference>
<evidence type="ECO:0000259" key="2">
    <source>
        <dbReference type="Pfam" id="PF00149"/>
    </source>
</evidence>
<dbReference type="Proteomes" id="UP000194280">
    <property type="component" value="Unassembled WGS sequence"/>
</dbReference>
<proteinExistence type="predicted"/>
<evidence type="ECO:0000313" key="3">
    <source>
        <dbReference type="EMBL" id="OTA23734.1"/>
    </source>
</evidence>
<dbReference type="Gene3D" id="3.60.21.10">
    <property type="match status" value="1"/>
</dbReference>
<keyword evidence="4" id="KW-1185">Reference proteome</keyword>
<feature type="domain" description="Calcineurin-like phosphoesterase" evidence="2">
    <location>
        <begin position="22"/>
        <end position="191"/>
    </location>
</feature>
<dbReference type="PANTHER" id="PTHR37844:SF2">
    <property type="entry name" value="SER_THR PROTEIN PHOSPHATASE SUPERFAMILY (AFU_ORTHOLOGUE AFUA_1G14840)"/>
    <property type="match status" value="1"/>
</dbReference>
<feature type="region of interest" description="Disordered" evidence="1">
    <location>
        <begin position="193"/>
        <end position="247"/>
    </location>
</feature>
<comment type="caution">
    <text evidence="3">The sequence shown here is derived from an EMBL/GenBank/DDBJ whole genome shotgun (WGS) entry which is preliminary data.</text>
</comment>
<gene>
    <name evidence="3" type="ORF">BTJ68_13553</name>
</gene>
<organism evidence="3 4">
    <name type="scientific">Hortaea werneckii EXF-2000</name>
    <dbReference type="NCBI Taxonomy" id="1157616"/>
    <lineage>
        <taxon>Eukaryota</taxon>
        <taxon>Fungi</taxon>
        <taxon>Dikarya</taxon>
        <taxon>Ascomycota</taxon>
        <taxon>Pezizomycotina</taxon>
        <taxon>Dothideomycetes</taxon>
        <taxon>Dothideomycetidae</taxon>
        <taxon>Mycosphaerellales</taxon>
        <taxon>Teratosphaeriaceae</taxon>
        <taxon>Hortaea</taxon>
    </lineage>
</organism>
<dbReference type="OrthoDB" id="550558at2759"/>
<dbReference type="AlphaFoldDB" id="A0A1Z5SSE0"/>
<dbReference type="InterPro" id="IPR004843">
    <property type="entry name" value="Calcineurin-like_PHP"/>
</dbReference>
<evidence type="ECO:0000256" key="1">
    <source>
        <dbReference type="SAM" id="MobiDB-lite"/>
    </source>
</evidence>
<dbReference type="InParanoid" id="A0A1Z5SSE0"/>
<dbReference type="PANTHER" id="PTHR37844">
    <property type="entry name" value="SER/THR PROTEIN PHOSPHATASE SUPERFAMILY (AFU_ORTHOLOGUE AFUA_1G14840)"/>
    <property type="match status" value="1"/>
</dbReference>
<protein>
    <recommendedName>
        <fullName evidence="2">Calcineurin-like phosphoesterase domain-containing protein</fullName>
    </recommendedName>
</protein>
<dbReference type="Pfam" id="PF00149">
    <property type="entry name" value="Metallophos"/>
    <property type="match status" value="1"/>
</dbReference>
<sequence>MNFSKPTVKPFPGQTSTISIQFLSDIHLDRLVYQHVPIEPAAPILLLIGDIGRFDDYDQYRDFLVHQSAHYEKAILVAGNHEFYSSSRTEGLEAAERLVREQKMNSKLLFLNKARFDVPNTNVTILGCSLHSPIAPDYTKLTHDFARIKDWRVADHNSEHERDLARLKSSIAACSNEQPQRRKVVATHYAPAFEKTAHPATKTTPSANASPATPSLRWRTGKARGMSSTGCSVIHIGTPGSNRETLS</sequence>
<dbReference type="GO" id="GO:0016787">
    <property type="term" value="F:hydrolase activity"/>
    <property type="evidence" value="ECO:0007669"/>
    <property type="project" value="InterPro"/>
</dbReference>
<accession>A0A1Z5SSE0</accession>
<dbReference type="SUPFAM" id="SSF56300">
    <property type="entry name" value="Metallo-dependent phosphatases"/>
    <property type="match status" value="1"/>
</dbReference>
<dbReference type="EMBL" id="MUNK01000279">
    <property type="protein sequence ID" value="OTA23734.1"/>
    <property type="molecule type" value="Genomic_DNA"/>
</dbReference>
<dbReference type="VEuPathDB" id="FungiDB:BTJ68_13553"/>
<evidence type="ECO:0000313" key="4">
    <source>
        <dbReference type="Proteomes" id="UP000194280"/>
    </source>
</evidence>
<dbReference type="InterPro" id="IPR029052">
    <property type="entry name" value="Metallo-depent_PP-like"/>
</dbReference>
<name>A0A1Z5SSE0_HORWE</name>
<feature type="compositionally biased region" description="Polar residues" evidence="1">
    <location>
        <begin position="201"/>
        <end position="213"/>
    </location>
</feature>